<evidence type="ECO:0000313" key="8">
    <source>
        <dbReference type="EMBL" id="MEQ2507950.1"/>
    </source>
</evidence>
<reference evidence="8 9" key="1">
    <citation type="submission" date="2024-04" db="EMBL/GenBank/DDBJ databases">
        <title>Human intestinal bacterial collection.</title>
        <authorList>
            <person name="Pauvert C."/>
            <person name="Hitch T.C.A."/>
            <person name="Clavel T."/>
        </authorList>
    </citation>
    <scope>NUCLEOTIDE SEQUENCE [LARGE SCALE GENOMIC DNA]</scope>
    <source>
        <strain evidence="8 9">CLA-AA-H174</strain>
    </source>
</reference>
<keyword evidence="4 8" id="KW-0808">Transferase</keyword>
<name>A0ABV1FXS3_9BACT</name>
<dbReference type="SUPFAM" id="SSF53335">
    <property type="entry name" value="S-adenosyl-L-methionine-dependent methyltransferases"/>
    <property type="match status" value="1"/>
</dbReference>
<dbReference type="EMBL" id="JBBNGE010000017">
    <property type="protein sequence ID" value="MEQ2507950.1"/>
    <property type="molecule type" value="Genomic_DNA"/>
</dbReference>
<dbReference type="InterPro" id="IPR002052">
    <property type="entry name" value="DNA_methylase_N6_adenine_CS"/>
</dbReference>
<dbReference type="InterPro" id="IPR029063">
    <property type="entry name" value="SAM-dependent_MTases_sf"/>
</dbReference>
<dbReference type="Proteomes" id="UP001465717">
    <property type="component" value="Unassembled WGS sequence"/>
</dbReference>
<sequence length="656" mass="74331">MDRPNRMELQSADGAQLNLDALYQIAPSCFTEVADADTGGVKRVVNFDVLRQLLGDNAVEDAPEAYEFNWVGKQAARAEVLKPIKKTLRPVKEDSVDWDNTQNLYIEGDNLEVLKLLQKSYLGKVKMIYIDPPYNTGKDFIYHDDFAMSVDEYAEASDSVDELGNKYIKNMDSNGRFHSDWCSMIYSRLMVARTLLSEDGVIFISIGEKESANLAKIADEIFGTSNRLAFFCWRTDGNFDNQARIKNCHEYIYLYAKNETQILLPKAIDPNIPKDSKIFKQEIRNTIIKNGPKNPVCDVVIPIGFPCEIENFVIKKDSVVWPKYSDDVIIENFKTTNKVVASTGWASRAQLVEFIENDYNPVVDTKGQSTVFVLTKTGAIETIKKRGEVSHVISFLNGMGGTQKATADMGELGNYFDYPKPVVLMKYLSKMYSEKDDIVLDFFSGSATTAHAVMQLNAEDGGNRKFIMVQIPEETPEDSEARKAGYNTIPEIARERIRRAGKKIKEESPLTTADLDTGFRVFRLDEGNYEDVKRSPKEFKQDQLDLFLNNIKTDRNDLDLLFGCMLDWGVQLSLPMTQEVVDGKTIYTVNDGDLVACFAENVSEDVVKAMAEKMPLRVIFRDSCFAQDADKINIYETFKQKLDWSDQEVVKNIRVI</sequence>
<comment type="catalytic activity">
    <reaction evidence="6">
        <text>a 2'-deoxyadenosine in DNA + S-adenosyl-L-methionine = an N(6)-methyl-2'-deoxyadenosine in DNA + S-adenosyl-L-homocysteine + H(+)</text>
        <dbReference type="Rhea" id="RHEA:15197"/>
        <dbReference type="Rhea" id="RHEA-COMP:12418"/>
        <dbReference type="Rhea" id="RHEA-COMP:12419"/>
        <dbReference type="ChEBI" id="CHEBI:15378"/>
        <dbReference type="ChEBI" id="CHEBI:57856"/>
        <dbReference type="ChEBI" id="CHEBI:59789"/>
        <dbReference type="ChEBI" id="CHEBI:90615"/>
        <dbReference type="ChEBI" id="CHEBI:90616"/>
        <dbReference type="EC" id="2.1.1.72"/>
    </reaction>
</comment>
<dbReference type="InterPro" id="IPR002941">
    <property type="entry name" value="DNA_methylase_N4/N6"/>
</dbReference>
<dbReference type="Gene3D" id="3.40.50.150">
    <property type="entry name" value="Vaccinia Virus protein VP39"/>
    <property type="match status" value="1"/>
</dbReference>
<evidence type="ECO:0000256" key="4">
    <source>
        <dbReference type="ARBA" id="ARBA00022679"/>
    </source>
</evidence>
<evidence type="ECO:0000256" key="5">
    <source>
        <dbReference type="ARBA" id="ARBA00022691"/>
    </source>
</evidence>
<dbReference type="GO" id="GO:0008168">
    <property type="term" value="F:methyltransferase activity"/>
    <property type="evidence" value="ECO:0007669"/>
    <property type="project" value="UniProtKB-KW"/>
</dbReference>
<dbReference type="Pfam" id="PF01555">
    <property type="entry name" value="N6_N4_Mtase"/>
    <property type="match status" value="1"/>
</dbReference>
<gene>
    <name evidence="8" type="ORF">AAAT87_06580</name>
</gene>
<protein>
    <recommendedName>
        <fullName evidence="2">site-specific DNA-methyltransferase (adenine-specific)</fullName>
        <ecNumber evidence="2">2.1.1.72</ecNumber>
    </recommendedName>
</protein>
<dbReference type="EC" id="2.1.1.72" evidence="2"/>
<accession>A0ABV1FXS3</accession>
<dbReference type="PRINTS" id="PR00506">
    <property type="entry name" value="D21N6MTFRASE"/>
</dbReference>
<evidence type="ECO:0000256" key="3">
    <source>
        <dbReference type="ARBA" id="ARBA00022603"/>
    </source>
</evidence>
<keyword evidence="9" id="KW-1185">Reference proteome</keyword>
<keyword evidence="5" id="KW-0949">S-adenosyl-L-methionine</keyword>
<comment type="similarity">
    <text evidence="1">Belongs to the N(4)/N(6)-methyltransferase family.</text>
</comment>
<dbReference type="InterPro" id="IPR002295">
    <property type="entry name" value="N4/N6-MTase_EcoPI_Mod-like"/>
</dbReference>
<comment type="caution">
    <text evidence="8">The sequence shown here is derived from an EMBL/GenBank/DDBJ whole genome shotgun (WGS) entry which is preliminary data.</text>
</comment>
<evidence type="ECO:0000256" key="2">
    <source>
        <dbReference type="ARBA" id="ARBA00011900"/>
    </source>
</evidence>
<dbReference type="PROSITE" id="PS00092">
    <property type="entry name" value="N6_MTASE"/>
    <property type="match status" value="1"/>
</dbReference>
<evidence type="ECO:0000256" key="1">
    <source>
        <dbReference type="ARBA" id="ARBA00006594"/>
    </source>
</evidence>
<dbReference type="PIRSF" id="PIRSF015855">
    <property type="entry name" value="TypeIII_Mtase_mKpnI"/>
    <property type="match status" value="1"/>
</dbReference>
<organism evidence="8 9">
    <name type="scientific">Segatella sinensis</name>
    <dbReference type="NCBI Taxonomy" id="3085167"/>
    <lineage>
        <taxon>Bacteria</taxon>
        <taxon>Pseudomonadati</taxon>
        <taxon>Bacteroidota</taxon>
        <taxon>Bacteroidia</taxon>
        <taxon>Bacteroidales</taxon>
        <taxon>Prevotellaceae</taxon>
        <taxon>Segatella</taxon>
    </lineage>
</organism>
<proteinExistence type="inferred from homology"/>
<feature type="domain" description="DNA methylase N-4/N-6" evidence="7">
    <location>
        <begin position="125"/>
        <end position="474"/>
    </location>
</feature>
<evidence type="ECO:0000259" key="7">
    <source>
        <dbReference type="Pfam" id="PF01555"/>
    </source>
</evidence>
<dbReference type="RefSeq" id="WP_349225998.1">
    <property type="nucleotide sequence ID" value="NZ_JBBNFG020000015.1"/>
</dbReference>
<evidence type="ECO:0000256" key="6">
    <source>
        <dbReference type="ARBA" id="ARBA00047942"/>
    </source>
</evidence>
<keyword evidence="3 8" id="KW-0489">Methyltransferase</keyword>
<dbReference type="GO" id="GO:0032259">
    <property type="term" value="P:methylation"/>
    <property type="evidence" value="ECO:0007669"/>
    <property type="project" value="UniProtKB-KW"/>
</dbReference>
<evidence type="ECO:0000313" key="9">
    <source>
        <dbReference type="Proteomes" id="UP001465717"/>
    </source>
</evidence>